<evidence type="ECO:0000313" key="4">
    <source>
        <dbReference type="EMBL" id="KZE68732.1"/>
    </source>
</evidence>
<dbReference type="PANTHER" id="PTHR43158">
    <property type="entry name" value="SKFA PEPTIDE EXPORT ATP-BINDING PROTEIN SKFE"/>
    <property type="match status" value="1"/>
</dbReference>
<dbReference type="GO" id="GO:0016887">
    <property type="term" value="F:ATP hydrolysis activity"/>
    <property type="evidence" value="ECO:0007669"/>
    <property type="project" value="InterPro"/>
</dbReference>
<dbReference type="CDD" id="cd03230">
    <property type="entry name" value="ABC_DR_subfamily_A"/>
    <property type="match status" value="1"/>
</dbReference>
<dbReference type="SUPFAM" id="SSF52540">
    <property type="entry name" value="P-loop containing nucleoside triphosphate hydrolases"/>
    <property type="match status" value="1"/>
</dbReference>
<dbReference type="Proteomes" id="UP000076567">
    <property type="component" value="Unassembled WGS sequence"/>
</dbReference>
<comment type="caution">
    <text evidence="4">The sequence shown here is derived from an EMBL/GenBank/DDBJ whole genome shotgun (WGS) entry which is preliminary data.</text>
</comment>
<dbReference type="RefSeq" id="WP_066235935.1">
    <property type="nucleotide sequence ID" value="NZ_LRFC01000001.1"/>
</dbReference>
<sequence length="294" mass="33303">MLKVSNVSKTIEGKIVLDNVNLTLEPGTIAGLVGRNGVGKSTLLRVISGILDPDHGSVTYNETDIHHNPQIKQRMTYVPDSTEILKGYSVKEIVMLYDAIYEHFDVMYFYSLLDRFKLPKNKKLRTFSKGMKALFLMILSFSTKAELIILDEPTNGLDPIVKRNILQFIIEEVSERQLCVLISTHHLEEVEKMADVLIMIKEGRIESTTSIEDAKSSFRKVQVVYKHSLPEKIAHLRNVNILNQTGRVYTLMIKGNIEATLDKINQENPLFIEELPMTLEDIFISSLGGESHVS</sequence>
<dbReference type="OrthoDB" id="9804819at2"/>
<gene>
    <name evidence="4" type="ORF">AWM68_00165</name>
</gene>
<dbReference type="InterPro" id="IPR003593">
    <property type="entry name" value="AAA+_ATPase"/>
</dbReference>
<dbReference type="EMBL" id="LRFC01000001">
    <property type="protein sequence ID" value="KZE68732.1"/>
    <property type="molecule type" value="Genomic_DNA"/>
</dbReference>
<dbReference type="InterPro" id="IPR027417">
    <property type="entry name" value="P-loop_NTPase"/>
</dbReference>
<dbReference type="PROSITE" id="PS50893">
    <property type="entry name" value="ABC_TRANSPORTER_2"/>
    <property type="match status" value="1"/>
</dbReference>
<keyword evidence="1" id="KW-0547">Nucleotide-binding</keyword>
<accession>A0A163SCI8</accession>
<dbReference type="SMART" id="SM00382">
    <property type="entry name" value="AAA"/>
    <property type="match status" value="1"/>
</dbReference>
<evidence type="ECO:0000313" key="5">
    <source>
        <dbReference type="Proteomes" id="UP000076567"/>
    </source>
</evidence>
<keyword evidence="5" id="KW-1185">Reference proteome</keyword>
<evidence type="ECO:0000259" key="3">
    <source>
        <dbReference type="PROSITE" id="PS50893"/>
    </source>
</evidence>
<name>A0A163SCI8_9BACL</name>
<dbReference type="InterPro" id="IPR003439">
    <property type="entry name" value="ABC_transporter-like_ATP-bd"/>
</dbReference>
<organism evidence="4 5">
    <name type="scientific">Fictibacillus phosphorivorans</name>
    <dbReference type="NCBI Taxonomy" id="1221500"/>
    <lineage>
        <taxon>Bacteria</taxon>
        <taxon>Bacillati</taxon>
        <taxon>Bacillota</taxon>
        <taxon>Bacilli</taxon>
        <taxon>Bacillales</taxon>
        <taxon>Fictibacillaceae</taxon>
        <taxon>Fictibacillus</taxon>
    </lineage>
</organism>
<dbReference type="Gene3D" id="3.40.50.300">
    <property type="entry name" value="P-loop containing nucleotide triphosphate hydrolases"/>
    <property type="match status" value="1"/>
</dbReference>
<feature type="domain" description="ABC transporter" evidence="3">
    <location>
        <begin position="2"/>
        <end position="227"/>
    </location>
</feature>
<evidence type="ECO:0000256" key="2">
    <source>
        <dbReference type="ARBA" id="ARBA00022840"/>
    </source>
</evidence>
<reference evidence="5" key="1">
    <citation type="submission" date="2016-01" db="EMBL/GenBank/DDBJ databases">
        <title>Draft genome of Chromobacterium sp. F49.</title>
        <authorList>
            <person name="Hong K.W."/>
        </authorList>
    </citation>
    <scope>NUCLEOTIDE SEQUENCE [LARGE SCALE GENOMIC DNA]</scope>
    <source>
        <strain evidence="5">P7IIIA</strain>
    </source>
</reference>
<dbReference type="InterPro" id="IPR017871">
    <property type="entry name" value="ABC_transporter-like_CS"/>
</dbReference>
<dbReference type="AlphaFoldDB" id="A0A163SCI8"/>
<dbReference type="Pfam" id="PF00005">
    <property type="entry name" value="ABC_tran"/>
    <property type="match status" value="1"/>
</dbReference>
<protein>
    <submittedName>
        <fullName evidence="4">ABC transporter ATP-binding protein</fullName>
    </submittedName>
</protein>
<dbReference type="GO" id="GO:0005524">
    <property type="term" value="F:ATP binding"/>
    <property type="evidence" value="ECO:0007669"/>
    <property type="project" value="UniProtKB-KW"/>
</dbReference>
<dbReference type="PROSITE" id="PS00211">
    <property type="entry name" value="ABC_TRANSPORTER_1"/>
    <property type="match status" value="1"/>
</dbReference>
<dbReference type="PANTHER" id="PTHR43158:SF10">
    <property type="entry name" value="ABC TRANSPORTER ATP-BINDING PROTEIN YTRB"/>
    <property type="match status" value="1"/>
</dbReference>
<keyword evidence="2 4" id="KW-0067">ATP-binding</keyword>
<proteinExistence type="predicted"/>
<evidence type="ECO:0000256" key="1">
    <source>
        <dbReference type="ARBA" id="ARBA00022741"/>
    </source>
</evidence>